<dbReference type="InterPro" id="IPR050660">
    <property type="entry name" value="NEK_Ser/Thr_kinase"/>
</dbReference>
<dbReference type="GO" id="GO:0004674">
    <property type="term" value="F:protein serine/threonine kinase activity"/>
    <property type="evidence" value="ECO:0007669"/>
    <property type="project" value="UniProtKB-KW"/>
</dbReference>
<evidence type="ECO:0000313" key="13">
    <source>
        <dbReference type="EMBL" id="GFR66318.1"/>
    </source>
</evidence>
<feature type="region of interest" description="Disordered" evidence="11">
    <location>
        <begin position="300"/>
        <end position="396"/>
    </location>
</feature>
<keyword evidence="7 10" id="KW-0067">ATP-binding</keyword>
<keyword evidence="4" id="KW-0808">Transferase</keyword>
<dbReference type="SUPFAM" id="SSF56112">
    <property type="entry name" value="Protein kinase-like (PK-like)"/>
    <property type="match status" value="1"/>
</dbReference>
<reference evidence="13 14" key="1">
    <citation type="journal article" date="2021" name="Elife">
        <title>Chloroplast acquisition without the gene transfer in kleptoplastic sea slugs, Plakobranchus ocellatus.</title>
        <authorList>
            <person name="Maeda T."/>
            <person name="Takahashi S."/>
            <person name="Yoshida T."/>
            <person name="Shimamura S."/>
            <person name="Takaki Y."/>
            <person name="Nagai Y."/>
            <person name="Toyoda A."/>
            <person name="Suzuki Y."/>
            <person name="Arimoto A."/>
            <person name="Ishii H."/>
            <person name="Satoh N."/>
            <person name="Nishiyama T."/>
            <person name="Hasebe M."/>
            <person name="Maruyama T."/>
            <person name="Minagawa J."/>
            <person name="Obokata J."/>
            <person name="Shigenobu S."/>
        </authorList>
    </citation>
    <scope>NUCLEOTIDE SEQUENCE [LARGE SCALE GENOMIC DNA]</scope>
</reference>
<dbReference type="PROSITE" id="PS00108">
    <property type="entry name" value="PROTEIN_KINASE_ST"/>
    <property type="match status" value="1"/>
</dbReference>
<protein>
    <recommendedName>
        <fullName evidence="2">non-specific serine/threonine protein kinase</fullName>
        <ecNumber evidence="2">2.7.11.1</ecNumber>
    </recommendedName>
</protein>
<evidence type="ECO:0000256" key="7">
    <source>
        <dbReference type="ARBA" id="ARBA00022840"/>
    </source>
</evidence>
<dbReference type="Pfam" id="PF00069">
    <property type="entry name" value="Pkinase"/>
    <property type="match status" value="1"/>
</dbReference>
<evidence type="ECO:0000259" key="12">
    <source>
        <dbReference type="PROSITE" id="PS50011"/>
    </source>
</evidence>
<keyword evidence="14" id="KW-1185">Reference proteome</keyword>
<dbReference type="InterPro" id="IPR008271">
    <property type="entry name" value="Ser/Thr_kinase_AS"/>
</dbReference>
<feature type="domain" description="Protein kinase" evidence="12">
    <location>
        <begin position="2"/>
        <end position="266"/>
    </location>
</feature>
<name>A0AAV4F0U2_9GAST</name>
<dbReference type="GO" id="GO:0005524">
    <property type="term" value="F:ATP binding"/>
    <property type="evidence" value="ECO:0007669"/>
    <property type="project" value="UniProtKB-UniRule"/>
</dbReference>
<dbReference type="Proteomes" id="UP000762676">
    <property type="component" value="Unassembled WGS sequence"/>
</dbReference>
<evidence type="ECO:0000256" key="5">
    <source>
        <dbReference type="ARBA" id="ARBA00022741"/>
    </source>
</evidence>
<evidence type="ECO:0000256" key="8">
    <source>
        <dbReference type="ARBA" id="ARBA00047899"/>
    </source>
</evidence>
<comment type="caution">
    <text evidence="13">The sequence shown here is derived from an EMBL/GenBank/DDBJ whole genome shotgun (WGS) entry which is preliminary data.</text>
</comment>
<sequence>MSKILKELGRGAFGVVYLLQTADSSKFALKVVRQTRPREDDLKEAKILTECDHPHLVKCFQFFKKGSALYLITEYCTQGTLNDYILQQKHYLQEKTVLRMLCQLSDVLRYLHAKNIIHRDLKPANIFLDLHKDVKVGDVGVARCIPNVFQEGPLITQAFYFHRQLDYTSEEASSITGALPYMSPEIHGQKKYTSKVDVWSLGCCVHEMMTLKRTFNTVYEVIQLKIPVMPRDIYSQSLETLVLDMLSEDPAKRPDAHSLLFKASAIRGKHYKSGDLVTSVELAVQPREICEIVTRYEAAHDHSSSSEELETEQASFDSYKDDSEDEATVRNDPPTVIDMQRKSSDKVSKGPFPNLKKDTLGTIPTKSNRHRKGSRSLSTESSGSDLTEQNDFTDNSLSSYRLESASSMEDAETSSWQSTQTSLGRNYAHHEYALTSDSDSSVTLYTRAQHARYKNRLKQDTQETSASDLARCTEDVFAEQSDSLKELMLKRVAGIQTYKVDGKPMLRHQPF</sequence>
<dbReference type="AlphaFoldDB" id="A0AAV4F0U2"/>
<feature type="compositionally biased region" description="Basic and acidic residues" evidence="11">
    <location>
        <begin position="339"/>
        <end position="348"/>
    </location>
</feature>
<dbReference type="InterPro" id="IPR011009">
    <property type="entry name" value="Kinase-like_dom_sf"/>
</dbReference>
<dbReference type="SMART" id="SM00220">
    <property type="entry name" value="S_TKc"/>
    <property type="match status" value="1"/>
</dbReference>
<evidence type="ECO:0000256" key="1">
    <source>
        <dbReference type="ARBA" id="ARBA00010886"/>
    </source>
</evidence>
<proteinExistence type="inferred from homology"/>
<evidence type="ECO:0000256" key="3">
    <source>
        <dbReference type="ARBA" id="ARBA00022527"/>
    </source>
</evidence>
<dbReference type="EMBL" id="BMAT01011081">
    <property type="protein sequence ID" value="GFR66318.1"/>
    <property type="molecule type" value="Genomic_DNA"/>
</dbReference>
<feature type="compositionally biased region" description="Low complexity" evidence="11">
    <location>
        <begin position="375"/>
        <end position="387"/>
    </location>
</feature>
<dbReference type="PANTHER" id="PTHR43671">
    <property type="entry name" value="SERINE/THREONINE-PROTEIN KINASE NEK"/>
    <property type="match status" value="1"/>
</dbReference>
<evidence type="ECO:0000256" key="2">
    <source>
        <dbReference type="ARBA" id="ARBA00012513"/>
    </source>
</evidence>
<accession>A0AAV4F0U2</accession>
<feature type="binding site" evidence="10">
    <location>
        <position position="30"/>
    </location>
    <ligand>
        <name>ATP</name>
        <dbReference type="ChEBI" id="CHEBI:30616"/>
    </ligand>
</feature>
<keyword evidence="6 13" id="KW-0418">Kinase</keyword>
<dbReference type="InterPro" id="IPR000719">
    <property type="entry name" value="Prot_kinase_dom"/>
</dbReference>
<keyword evidence="3" id="KW-0723">Serine/threonine-protein kinase</keyword>
<evidence type="ECO:0000256" key="6">
    <source>
        <dbReference type="ARBA" id="ARBA00022777"/>
    </source>
</evidence>
<dbReference type="Gene3D" id="1.10.510.10">
    <property type="entry name" value="Transferase(Phosphotransferase) domain 1"/>
    <property type="match status" value="1"/>
</dbReference>
<gene>
    <name evidence="13" type="ORF">ElyMa_005554900</name>
</gene>
<keyword evidence="5 10" id="KW-0547">Nucleotide-binding</keyword>
<comment type="catalytic activity">
    <reaction evidence="9">
        <text>L-seryl-[protein] + ATP = O-phospho-L-seryl-[protein] + ADP + H(+)</text>
        <dbReference type="Rhea" id="RHEA:17989"/>
        <dbReference type="Rhea" id="RHEA-COMP:9863"/>
        <dbReference type="Rhea" id="RHEA-COMP:11604"/>
        <dbReference type="ChEBI" id="CHEBI:15378"/>
        <dbReference type="ChEBI" id="CHEBI:29999"/>
        <dbReference type="ChEBI" id="CHEBI:30616"/>
        <dbReference type="ChEBI" id="CHEBI:83421"/>
        <dbReference type="ChEBI" id="CHEBI:456216"/>
        <dbReference type="EC" id="2.7.11.1"/>
    </reaction>
</comment>
<dbReference type="PROSITE" id="PS00107">
    <property type="entry name" value="PROTEIN_KINASE_ATP"/>
    <property type="match status" value="1"/>
</dbReference>
<comment type="similarity">
    <text evidence="1">Belongs to the protein kinase superfamily. NEK Ser/Thr protein kinase family. NIMA subfamily.</text>
</comment>
<comment type="catalytic activity">
    <reaction evidence="8">
        <text>L-threonyl-[protein] + ATP = O-phospho-L-threonyl-[protein] + ADP + H(+)</text>
        <dbReference type="Rhea" id="RHEA:46608"/>
        <dbReference type="Rhea" id="RHEA-COMP:11060"/>
        <dbReference type="Rhea" id="RHEA-COMP:11605"/>
        <dbReference type="ChEBI" id="CHEBI:15378"/>
        <dbReference type="ChEBI" id="CHEBI:30013"/>
        <dbReference type="ChEBI" id="CHEBI:30616"/>
        <dbReference type="ChEBI" id="CHEBI:61977"/>
        <dbReference type="ChEBI" id="CHEBI:456216"/>
        <dbReference type="EC" id="2.7.11.1"/>
    </reaction>
</comment>
<dbReference type="EC" id="2.7.11.1" evidence="2"/>
<evidence type="ECO:0000313" key="14">
    <source>
        <dbReference type="Proteomes" id="UP000762676"/>
    </source>
</evidence>
<evidence type="ECO:0000256" key="11">
    <source>
        <dbReference type="SAM" id="MobiDB-lite"/>
    </source>
</evidence>
<evidence type="ECO:0000256" key="9">
    <source>
        <dbReference type="ARBA" id="ARBA00048679"/>
    </source>
</evidence>
<dbReference type="InterPro" id="IPR017441">
    <property type="entry name" value="Protein_kinase_ATP_BS"/>
</dbReference>
<dbReference type="PROSITE" id="PS50011">
    <property type="entry name" value="PROTEIN_KINASE_DOM"/>
    <property type="match status" value="1"/>
</dbReference>
<organism evidence="13 14">
    <name type="scientific">Elysia marginata</name>
    <dbReference type="NCBI Taxonomy" id="1093978"/>
    <lineage>
        <taxon>Eukaryota</taxon>
        <taxon>Metazoa</taxon>
        <taxon>Spiralia</taxon>
        <taxon>Lophotrochozoa</taxon>
        <taxon>Mollusca</taxon>
        <taxon>Gastropoda</taxon>
        <taxon>Heterobranchia</taxon>
        <taxon>Euthyneura</taxon>
        <taxon>Panpulmonata</taxon>
        <taxon>Sacoglossa</taxon>
        <taxon>Placobranchoidea</taxon>
        <taxon>Plakobranchidae</taxon>
        <taxon>Elysia</taxon>
    </lineage>
</organism>
<evidence type="ECO:0000256" key="10">
    <source>
        <dbReference type="PROSITE-ProRule" id="PRU10141"/>
    </source>
</evidence>
<evidence type="ECO:0000256" key="4">
    <source>
        <dbReference type="ARBA" id="ARBA00022679"/>
    </source>
</evidence>
<dbReference type="PANTHER" id="PTHR43671:SF98">
    <property type="entry name" value="SERINE_THREONINE-PROTEIN KINASE NEK11"/>
    <property type="match status" value="1"/>
</dbReference>